<accession>A0A1H7TNE4</accession>
<proteinExistence type="predicted"/>
<sequence>MSAAERAKEQLVNWPDLTGSQSSCGTGSALCFDGREIVHFHSGPQVDVQLTPAAIARHDERLRESTAVRLHPGSGWATVLVECDTDIDLLSTLVSVALQAHSAQRPAPAATPCNLDRTTILRPEAPQRAAESRGMLRGLRRRGIVRHRHAA</sequence>
<feature type="domain" description="Luciferase" evidence="1">
    <location>
        <begin position="34"/>
        <end position="97"/>
    </location>
</feature>
<keyword evidence="3" id="KW-1185">Reference proteome</keyword>
<evidence type="ECO:0000259" key="1">
    <source>
        <dbReference type="Pfam" id="PF17648"/>
    </source>
</evidence>
<dbReference type="eggNOG" id="ENOG502ZD9R">
    <property type="taxonomic scope" value="Bacteria"/>
</dbReference>
<dbReference type="EMBL" id="FOAZ01000014">
    <property type="protein sequence ID" value="SEL85886.1"/>
    <property type="molecule type" value="Genomic_DNA"/>
</dbReference>
<dbReference type="AlphaFoldDB" id="A0A1H7TNE4"/>
<organism evidence="2 3">
    <name type="scientific">Streptacidiphilus jiangxiensis</name>
    <dbReference type="NCBI Taxonomy" id="235985"/>
    <lineage>
        <taxon>Bacteria</taxon>
        <taxon>Bacillati</taxon>
        <taxon>Actinomycetota</taxon>
        <taxon>Actinomycetes</taxon>
        <taxon>Kitasatosporales</taxon>
        <taxon>Streptomycetaceae</taxon>
        <taxon>Streptacidiphilus</taxon>
    </lineage>
</organism>
<dbReference type="Pfam" id="PF17648">
    <property type="entry name" value="Luciferase"/>
    <property type="match status" value="1"/>
</dbReference>
<dbReference type="RefSeq" id="WP_063773350.1">
    <property type="nucleotide sequence ID" value="NZ_BBPN01000036.1"/>
</dbReference>
<dbReference type="Proteomes" id="UP000183015">
    <property type="component" value="Unassembled WGS sequence"/>
</dbReference>
<evidence type="ECO:0000313" key="3">
    <source>
        <dbReference type="Proteomes" id="UP000183015"/>
    </source>
</evidence>
<dbReference type="STRING" id="235985.SAMN05414137_11480"/>
<reference evidence="3" key="1">
    <citation type="submission" date="2016-10" db="EMBL/GenBank/DDBJ databases">
        <authorList>
            <person name="Varghese N."/>
        </authorList>
    </citation>
    <scope>NUCLEOTIDE SEQUENCE [LARGE SCALE GENOMIC DNA]</scope>
    <source>
        <strain evidence="3">DSM 45096 / BCRC 16803 / CGMCC 4.1857 / CIP 109030 / JCM 12277 / KCTC 19219 / NBRC 100920 / 33214</strain>
    </source>
</reference>
<name>A0A1H7TNE4_STRJI</name>
<dbReference type="InterPro" id="IPR040841">
    <property type="entry name" value="Luciferase_dom"/>
</dbReference>
<gene>
    <name evidence="2" type="ORF">SAMN05414137_11480</name>
</gene>
<evidence type="ECO:0000313" key="2">
    <source>
        <dbReference type="EMBL" id="SEL85886.1"/>
    </source>
</evidence>
<protein>
    <recommendedName>
        <fullName evidence="1">Luciferase domain-containing protein</fullName>
    </recommendedName>
</protein>